<dbReference type="Proteomes" id="UP000015105">
    <property type="component" value="Chromosome 4D"/>
</dbReference>
<evidence type="ECO:0000313" key="2">
    <source>
        <dbReference type="EnsemblPlants" id="AET4Gv20158700.40"/>
    </source>
</evidence>
<reference evidence="2" key="3">
    <citation type="journal article" date="2017" name="Nature">
        <title>Genome sequence of the progenitor of the wheat D genome Aegilops tauschii.</title>
        <authorList>
            <person name="Luo M.C."/>
            <person name="Gu Y.Q."/>
            <person name="Puiu D."/>
            <person name="Wang H."/>
            <person name="Twardziok S.O."/>
            <person name="Deal K.R."/>
            <person name="Huo N."/>
            <person name="Zhu T."/>
            <person name="Wang L."/>
            <person name="Wang Y."/>
            <person name="McGuire P.E."/>
            <person name="Liu S."/>
            <person name="Long H."/>
            <person name="Ramasamy R.K."/>
            <person name="Rodriguez J.C."/>
            <person name="Van S.L."/>
            <person name="Yuan L."/>
            <person name="Wang Z."/>
            <person name="Xia Z."/>
            <person name="Xiao L."/>
            <person name="Anderson O.D."/>
            <person name="Ouyang S."/>
            <person name="Liang Y."/>
            <person name="Zimin A.V."/>
            <person name="Pertea G."/>
            <person name="Qi P."/>
            <person name="Bennetzen J.L."/>
            <person name="Dai X."/>
            <person name="Dawson M.W."/>
            <person name="Muller H.G."/>
            <person name="Kugler K."/>
            <person name="Rivarola-Duarte L."/>
            <person name="Spannagl M."/>
            <person name="Mayer K.F.X."/>
            <person name="Lu F.H."/>
            <person name="Bevan M.W."/>
            <person name="Leroy P."/>
            <person name="Li P."/>
            <person name="You F.M."/>
            <person name="Sun Q."/>
            <person name="Liu Z."/>
            <person name="Lyons E."/>
            <person name="Wicker T."/>
            <person name="Salzberg S.L."/>
            <person name="Devos K.M."/>
            <person name="Dvorak J."/>
        </authorList>
    </citation>
    <scope>NUCLEOTIDE SEQUENCE [LARGE SCALE GENOMIC DNA]</scope>
    <source>
        <strain evidence="2">cv. AL8/78</strain>
    </source>
</reference>
<organism evidence="2 3">
    <name type="scientific">Aegilops tauschii subsp. strangulata</name>
    <name type="common">Goatgrass</name>
    <dbReference type="NCBI Taxonomy" id="200361"/>
    <lineage>
        <taxon>Eukaryota</taxon>
        <taxon>Viridiplantae</taxon>
        <taxon>Streptophyta</taxon>
        <taxon>Embryophyta</taxon>
        <taxon>Tracheophyta</taxon>
        <taxon>Spermatophyta</taxon>
        <taxon>Magnoliopsida</taxon>
        <taxon>Liliopsida</taxon>
        <taxon>Poales</taxon>
        <taxon>Poaceae</taxon>
        <taxon>BOP clade</taxon>
        <taxon>Pooideae</taxon>
        <taxon>Triticodae</taxon>
        <taxon>Triticeae</taxon>
        <taxon>Triticinae</taxon>
        <taxon>Aegilops</taxon>
    </lineage>
</organism>
<reference evidence="2" key="5">
    <citation type="journal article" date="2021" name="G3 (Bethesda)">
        <title>Aegilops tauschii genome assembly Aet v5.0 features greater sequence contiguity and improved annotation.</title>
        <authorList>
            <person name="Wang L."/>
            <person name="Zhu T."/>
            <person name="Rodriguez J.C."/>
            <person name="Deal K.R."/>
            <person name="Dubcovsky J."/>
            <person name="McGuire P.E."/>
            <person name="Lux T."/>
            <person name="Spannagl M."/>
            <person name="Mayer K.F.X."/>
            <person name="Baldrich P."/>
            <person name="Meyers B.C."/>
            <person name="Huo N."/>
            <person name="Gu Y.Q."/>
            <person name="Zhou H."/>
            <person name="Devos K.M."/>
            <person name="Bennetzen J.L."/>
            <person name="Unver T."/>
            <person name="Budak H."/>
            <person name="Gulick P.J."/>
            <person name="Galiba G."/>
            <person name="Kalapos B."/>
            <person name="Nelson D.R."/>
            <person name="Li P."/>
            <person name="You F.M."/>
            <person name="Luo M.C."/>
            <person name="Dvorak J."/>
        </authorList>
    </citation>
    <scope>NUCLEOTIDE SEQUENCE [LARGE SCALE GENOMIC DNA]</scope>
    <source>
        <strain evidence="2">cv. AL8/78</strain>
    </source>
</reference>
<dbReference type="EnsemblPlants" id="AET4Gv20158700.40">
    <property type="protein sequence ID" value="AET4Gv20158700.40"/>
    <property type="gene ID" value="AET4Gv20158700"/>
</dbReference>
<evidence type="ECO:0000313" key="3">
    <source>
        <dbReference type="Proteomes" id="UP000015105"/>
    </source>
</evidence>
<sequence length="67" mass="7747">MFSGFKAYKVKVSILVFLHLYASQYIVFCMMKTLRILLMHNLVHLQVKLLRVVLVRPNTAIAQPVSN</sequence>
<reference evidence="3" key="1">
    <citation type="journal article" date="2014" name="Science">
        <title>Ancient hybridizations among the ancestral genomes of bread wheat.</title>
        <authorList>
            <consortium name="International Wheat Genome Sequencing Consortium,"/>
            <person name="Marcussen T."/>
            <person name="Sandve S.R."/>
            <person name="Heier L."/>
            <person name="Spannagl M."/>
            <person name="Pfeifer M."/>
            <person name="Jakobsen K.S."/>
            <person name="Wulff B.B."/>
            <person name="Steuernagel B."/>
            <person name="Mayer K.F."/>
            <person name="Olsen O.A."/>
        </authorList>
    </citation>
    <scope>NUCLEOTIDE SEQUENCE [LARGE SCALE GENOMIC DNA]</scope>
    <source>
        <strain evidence="3">cv. AL8/78</strain>
    </source>
</reference>
<reference evidence="2" key="4">
    <citation type="submission" date="2019-03" db="UniProtKB">
        <authorList>
            <consortium name="EnsemblPlants"/>
        </authorList>
    </citation>
    <scope>IDENTIFICATION</scope>
</reference>
<reference evidence="3" key="2">
    <citation type="journal article" date="2017" name="Nat. Plants">
        <title>The Aegilops tauschii genome reveals multiple impacts of transposons.</title>
        <authorList>
            <person name="Zhao G."/>
            <person name="Zou C."/>
            <person name="Li K."/>
            <person name="Wang K."/>
            <person name="Li T."/>
            <person name="Gao L."/>
            <person name="Zhang X."/>
            <person name="Wang H."/>
            <person name="Yang Z."/>
            <person name="Liu X."/>
            <person name="Jiang W."/>
            <person name="Mao L."/>
            <person name="Kong X."/>
            <person name="Jiao Y."/>
            <person name="Jia J."/>
        </authorList>
    </citation>
    <scope>NUCLEOTIDE SEQUENCE [LARGE SCALE GENOMIC DNA]</scope>
    <source>
        <strain evidence="3">cv. AL8/78</strain>
    </source>
</reference>
<proteinExistence type="predicted"/>
<keyword evidence="1" id="KW-1133">Transmembrane helix</keyword>
<evidence type="ECO:0000256" key="1">
    <source>
        <dbReference type="SAM" id="Phobius"/>
    </source>
</evidence>
<dbReference type="AlphaFoldDB" id="A0A453HDI7"/>
<keyword evidence="1" id="KW-0472">Membrane</keyword>
<feature type="transmembrane region" description="Helical" evidence="1">
    <location>
        <begin position="12"/>
        <end position="31"/>
    </location>
</feature>
<accession>A0A453HDI7</accession>
<dbReference type="Gramene" id="AET4Gv20158700.40">
    <property type="protein sequence ID" value="AET4Gv20158700.40"/>
    <property type="gene ID" value="AET4Gv20158700"/>
</dbReference>
<keyword evidence="3" id="KW-1185">Reference proteome</keyword>
<protein>
    <submittedName>
        <fullName evidence="2">Uncharacterized protein</fullName>
    </submittedName>
</protein>
<keyword evidence="1" id="KW-0812">Transmembrane</keyword>
<name>A0A453HDI7_AEGTS</name>